<keyword evidence="1" id="KW-0812">Transmembrane</keyword>
<reference evidence="2" key="1">
    <citation type="submission" date="2020-04" db="EMBL/GenBank/DDBJ databases">
        <authorList>
            <person name="Zhang T."/>
        </authorList>
    </citation>
    <scope>NUCLEOTIDE SEQUENCE</scope>
    <source>
        <strain evidence="2">HKST-UBA17</strain>
    </source>
</reference>
<evidence type="ECO:0000313" key="2">
    <source>
        <dbReference type="EMBL" id="MCA9376383.1"/>
    </source>
</evidence>
<evidence type="ECO:0000256" key="1">
    <source>
        <dbReference type="SAM" id="Phobius"/>
    </source>
</evidence>
<dbReference type="Proteomes" id="UP000741282">
    <property type="component" value="Unassembled WGS sequence"/>
</dbReference>
<sequence length="325" mass="34526">MIDEDNFVIKSIIMKGALLKGLLSLSLLLTSSVLYTTFVSAQEETVGLAISPTTFELTADPGDTKTDVLKVYNPTDAPLTVSMKVEDFAPIGDEGQVVLSEPGENSTFSIAAWTTITPSEFTIQPLEQVIVDVVFAVPSNAEPGGHYGSIVASLSGGTQDVTGSAVGNDRGSLVLMAISGDIEEELSVSEFSAPSFSEYGPIDFGLLFKNNGNVHVIPAGFVTIKNLRGDEVGQLEIPKDKRVLPGFERRADLSWDEKNLIGRYTATLVVNYGSGSQEVLTDSITFTVFPWKVGLGVGVGILAVVLLIVKGRARIKKAAKALVGK</sequence>
<organism evidence="2 3">
    <name type="scientific">Candidatus Dojkabacteria bacterium</name>
    <dbReference type="NCBI Taxonomy" id="2099670"/>
    <lineage>
        <taxon>Bacteria</taxon>
        <taxon>Candidatus Dojkabacteria</taxon>
    </lineage>
</organism>
<accession>A0A955KWT6</accession>
<gene>
    <name evidence="2" type="ORF">KC685_00500</name>
</gene>
<keyword evidence="1" id="KW-0472">Membrane</keyword>
<dbReference type="InterPro" id="IPR013783">
    <property type="entry name" value="Ig-like_fold"/>
</dbReference>
<keyword evidence="1" id="KW-1133">Transmembrane helix</keyword>
<evidence type="ECO:0000313" key="3">
    <source>
        <dbReference type="Proteomes" id="UP000741282"/>
    </source>
</evidence>
<protein>
    <submittedName>
        <fullName evidence="2">DUF916 domain-containing protein</fullName>
    </submittedName>
</protein>
<proteinExistence type="predicted"/>
<feature type="transmembrane region" description="Helical" evidence="1">
    <location>
        <begin position="289"/>
        <end position="309"/>
    </location>
</feature>
<dbReference type="Gene3D" id="2.60.40.10">
    <property type="entry name" value="Immunoglobulins"/>
    <property type="match status" value="1"/>
</dbReference>
<comment type="caution">
    <text evidence="2">The sequence shown here is derived from an EMBL/GenBank/DDBJ whole genome shotgun (WGS) entry which is preliminary data.</text>
</comment>
<dbReference type="EMBL" id="JAGQLN010000002">
    <property type="protein sequence ID" value="MCA9376383.1"/>
    <property type="molecule type" value="Genomic_DNA"/>
</dbReference>
<reference evidence="2" key="2">
    <citation type="journal article" date="2021" name="Microbiome">
        <title>Successional dynamics and alternative stable states in a saline activated sludge microbial community over 9 years.</title>
        <authorList>
            <person name="Wang Y."/>
            <person name="Ye J."/>
            <person name="Ju F."/>
            <person name="Liu L."/>
            <person name="Boyd J.A."/>
            <person name="Deng Y."/>
            <person name="Parks D.H."/>
            <person name="Jiang X."/>
            <person name="Yin X."/>
            <person name="Woodcroft B.J."/>
            <person name="Tyson G.W."/>
            <person name="Hugenholtz P."/>
            <person name="Polz M.F."/>
            <person name="Zhang T."/>
        </authorList>
    </citation>
    <scope>NUCLEOTIDE SEQUENCE</scope>
    <source>
        <strain evidence="2">HKST-UBA17</strain>
    </source>
</reference>
<dbReference type="AlphaFoldDB" id="A0A955KWT6"/>
<name>A0A955KWT6_9BACT</name>